<dbReference type="SUPFAM" id="SSF88946">
    <property type="entry name" value="Sigma2 domain of RNA polymerase sigma factors"/>
    <property type="match status" value="1"/>
</dbReference>
<keyword evidence="7" id="KW-1185">Reference proteome</keyword>
<gene>
    <name evidence="6" type="ORF">GCM10010967_13670</name>
</gene>
<evidence type="ECO:0000256" key="2">
    <source>
        <dbReference type="ARBA" id="ARBA00023015"/>
    </source>
</evidence>
<protein>
    <submittedName>
        <fullName evidence="6">DNA-directed RNA polymerase sigma-70 factor</fullName>
    </submittedName>
</protein>
<dbReference type="InterPro" id="IPR039425">
    <property type="entry name" value="RNA_pol_sigma-70-like"/>
</dbReference>
<evidence type="ECO:0000256" key="3">
    <source>
        <dbReference type="ARBA" id="ARBA00023082"/>
    </source>
</evidence>
<dbReference type="EMBL" id="BMLI01000001">
    <property type="protein sequence ID" value="GGM83227.1"/>
    <property type="molecule type" value="Genomic_DNA"/>
</dbReference>
<evidence type="ECO:0000313" key="6">
    <source>
        <dbReference type="EMBL" id="GGM83227.1"/>
    </source>
</evidence>
<dbReference type="NCBIfam" id="TIGR02985">
    <property type="entry name" value="Sig70_bacteroi1"/>
    <property type="match status" value="1"/>
</dbReference>
<dbReference type="InterPro" id="IPR013324">
    <property type="entry name" value="RNA_pol_sigma_r3/r4-like"/>
</dbReference>
<comment type="caution">
    <text evidence="6">The sequence shown here is derived from an EMBL/GenBank/DDBJ whole genome shotgun (WGS) entry which is preliminary data.</text>
</comment>
<dbReference type="InterPro" id="IPR014284">
    <property type="entry name" value="RNA_pol_sigma-70_dom"/>
</dbReference>
<organism evidence="6 7">
    <name type="scientific">Dyadobacter beijingensis</name>
    <dbReference type="NCBI Taxonomy" id="365489"/>
    <lineage>
        <taxon>Bacteria</taxon>
        <taxon>Pseudomonadati</taxon>
        <taxon>Bacteroidota</taxon>
        <taxon>Cytophagia</taxon>
        <taxon>Cytophagales</taxon>
        <taxon>Spirosomataceae</taxon>
        <taxon>Dyadobacter</taxon>
    </lineage>
</organism>
<evidence type="ECO:0000313" key="7">
    <source>
        <dbReference type="Proteomes" id="UP000632339"/>
    </source>
</evidence>
<dbReference type="InterPro" id="IPR036388">
    <property type="entry name" value="WH-like_DNA-bd_sf"/>
</dbReference>
<dbReference type="Gene3D" id="1.10.10.10">
    <property type="entry name" value="Winged helix-like DNA-binding domain superfamily/Winged helix DNA-binding domain"/>
    <property type="match status" value="1"/>
</dbReference>
<name>A0ABQ2HJ87_9BACT</name>
<keyword evidence="2" id="KW-0805">Transcription regulation</keyword>
<dbReference type="GO" id="GO:0000428">
    <property type="term" value="C:DNA-directed RNA polymerase complex"/>
    <property type="evidence" value="ECO:0007669"/>
    <property type="project" value="UniProtKB-KW"/>
</dbReference>
<dbReference type="InterPro" id="IPR013249">
    <property type="entry name" value="RNA_pol_sigma70_r4_t2"/>
</dbReference>
<comment type="similarity">
    <text evidence="1">Belongs to the sigma-70 factor family. ECF subfamily.</text>
</comment>
<accession>A0ABQ2HJ87</accession>
<evidence type="ECO:0000256" key="4">
    <source>
        <dbReference type="ARBA" id="ARBA00023163"/>
    </source>
</evidence>
<sequence>MTIHFARIPHYMTATKPDNVPFRIDEQSFKHIYVAHWEKVFAVCYNTIRDPEPAKGMVQEIFKSLWERKDELEITTSVERYLLRSAKFKVFEYLRNTKSRREHNEIAFAHYCDRTHCTENDILYNNLKSKVDGLVDTLPCQCRCVYKMSREEGLSNKEIAARLLISERAVEYHITRALSTLRANLTEYSH</sequence>
<keyword evidence="4" id="KW-0804">Transcription</keyword>
<evidence type="ECO:0000256" key="1">
    <source>
        <dbReference type="ARBA" id="ARBA00010641"/>
    </source>
</evidence>
<dbReference type="Gene3D" id="1.10.1740.10">
    <property type="match status" value="1"/>
</dbReference>
<dbReference type="InterPro" id="IPR013325">
    <property type="entry name" value="RNA_pol_sigma_r2"/>
</dbReference>
<reference evidence="7" key="1">
    <citation type="journal article" date="2019" name="Int. J. Syst. Evol. Microbiol.">
        <title>The Global Catalogue of Microorganisms (GCM) 10K type strain sequencing project: providing services to taxonomists for standard genome sequencing and annotation.</title>
        <authorList>
            <consortium name="The Broad Institute Genomics Platform"/>
            <consortium name="The Broad Institute Genome Sequencing Center for Infectious Disease"/>
            <person name="Wu L."/>
            <person name="Ma J."/>
        </authorList>
    </citation>
    <scope>NUCLEOTIDE SEQUENCE [LARGE SCALE GENOMIC DNA]</scope>
    <source>
        <strain evidence="7">CGMCC 1.6375</strain>
    </source>
</reference>
<dbReference type="RefSeq" id="WP_229208025.1">
    <property type="nucleotide sequence ID" value="NZ_BMLI01000001.1"/>
</dbReference>
<evidence type="ECO:0000259" key="5">
    <source>
        <dbReference type="Pfam" id="PF08281"/>
    </source>
</evidence>
<proteinExistence type="inferred from homology"/>
<dbReference type="InterPro" id="IPR014327">
    <property type="entry name" value="RNA_pol_sigma70_bacteroid"/>
</dbReference>
<feature type="domain" description="RNA polymerase sigma factor 70 region 4 type 2" evidence="5">
    <location>
        <begin position="131"/>
        <end position="181"/>
    </location>
</feature>
<dbReference type="PANTHER" id="PTHR43133:SF46">
    <property type="entry name" value="RNA POLYMERASE SIGMA-70 FACTOR ECF SUBFAMILY"/>
    <property type="match status" value="1"/>
</dbReference>
<dbReference type="Pfam" id="PF08281">
    <property type="entry name" value="Sigma70_r4_2"/>
    <property type="match status" value="1"/>
</dbReference>
<dbReference type="PANTHER" id="PTHR43133">
    <property type="entry name" value="RNA POLYMERASE ECF-TYPE SIGMA FACTO"/>
    <property type="match status" value="1"/>
</dbReference>
<dbReference type="NCBIfam" id="TIGR02937">
    <property type="entry name" value="sigma70-ECF"/>
    <property type="match status" value="1"/>
</dbReference>
<keyword evidence="6" id="KW-0240">DNA-directed RNA polymerase</keyword>
<keyword evidence="3" id="KW-0731">Sigma factor</keyword>
<dbReference type="SUPFAM" id="SSF88659">
    <property type="entry name" value="Sigma3 and sigma4 domains of RNA polymerase sigma factors"/>
    <property type="match status" value="1"/>
</dbReference>
<dbReference type="Proteomes" id="UP000632339">
    <property type="component" value="Unassembled WGS sequence"/>
</dbReference>